<protein>
    <submittedName>
        <fullName evidence="1">Uncharacterized protein</fullName>
    </submittedName>
</protein>
<comment type="caution">
    <text evidence="1">The sequence shown here is derived from an EMBL/GenBank/DDBJ whole genome shotgun (WGS) entry which is preliminary data.</text>
</comment>
<keyword evidence="2" id="KW-1185">Reference proteome</keyword>
<evidence type="ECO:0000313" key="1">
    <source>
        <dbReference type="EMBL" id="GLI65194.1"/>
    </source>
</evidence>
<dbReference type="Proteomes" id="UP001165090">
    <property type="component" value="Unassembled WGS sequence"/>
</dbReference>
<proteinExistence type="predicted"/>
<dbReference type="EMBL" id="BSDZ01000022">
    <property type="protein sequence ID" value="GLI65194.1"/>
    <property type="molecule type" value="Genomic_DNA"/>
</dbReference>
<evidence type="ECO:0000313" key="2">
    <source>
        <dbReference type="Proteomes" id="UP001165090"/>
    </source>
</evidence>
<gene>
    <name evidence="1" type="ORF">VaNZ11_008656</name>
</gene>
<name>A0ABQ5S6W6_9CHLO</name>
<organism evidence="1 2">
    <name type="scientific">Volvox africanus</name>
    <dbReference type="NCBI Taxonomy" id="51714"/>
    <lineage>
        <taxon>Eukaryota</taxon>
        <taxon>Viridiplantae</taxon>
        <taxon>Chlorophyta</taxon>
        <taxon>core chlorophytes</taxon>
        <taxon>Chlorophyceae</taxon>
        <taxon>CS clade</taxon>
        <taxon>Chlamydomonadales</taxon>
        <taxon>Volvocaceae</taxon>
        <taxon>Volvox</taxon>
    </lineage>
</organism>
<sequence length="179" mass="19939">MGNSCSSAEVVALRNGSKLTNNTGNIQTSRSADGGLNDVLGHRGSAHISRAAVSLSWLKHFVKTHRLDETRLTTAQVVQQLVKPPTATRQCRFTHLLLENDPSVQKARITTNSTITMLFPRTDRTIRQPCLEQALCRDAGDGGATFKPEQQRFWRRRRQQEGREEGRGEIVLAASMVMQ</sequence>
<reference evidence="1 2" key="1">
    <citation type="journal article" date="2023" name="IScience">
        <title>Expanded male sex-determining region conserved during the evolution of homothallism in the green alga Volvox.</title>
        <authorList>
            <person name="Yamamoto K."/>
            <person name="Matsuzaki R."/>
            <person name="Mahakham W."/>
            <person name="Heman W."/>
            <person name="Sekimoto H."/>
            <person name="Kawachi M."/>
            <person name="Minakuchi Y."/>
            <person name="Toyoda A."/>
            <person name="Nozaki H."/>
        </authorList>
    </citation>
    <scope>NUCLEOTIDE SEQUENCE [LARGE SCALE GENOMIC DNA]</scope>
    <source>
        <strain evidence="1 2">NIES-4468</strain>
    </source>
</reference>
<feature type="non-terminal residue" evidence="1">
    <location>
        <position position="179"/>
    </location>
</feature>
<accession>A0ABQ5S6W6</accession>